<dbReference type="SUPFAM" id="SSF46689">
    <property type="entry name" value="Homeodomain-like"/>
    <property type="match status" value="1"/>
</dbReference>
<dbReference type="InterPro" id="IPR057993">
    <property type="entry name" value="HD-Zip_IV_C"/>
</dbReference>
<evidence type="ECO:0000313" key="15">
    <source>
        <dbReference type="RefSeq" id="XP_015081365.1"/>
    </source>
</evidence>
<evidence type="ECO:0000256" key="3">
    <source>
        <dbReference type="ARBA" id="ARBA00023015"/>
    </source>
</evidence>
<dbReference type="InterPro" id="IPR042160">
    <property type="entry name" value="HD-Zip_IV"/>
</dbReference>
<accession>A0ABM1H794</accession>
<dbReference type="Gene3D" id="3.30.530.20">
    <property type="match status" value="1"/>
</dbReference>
<dbReference type="CDD" id="cd00086">
    <property type="entry name" value="homeodomain"/>
    <property type="match status" value="1"/>
</dbReference>
<organism evidence="14 15">
    <name type="scientific">Solanum pennellii</name>
    <name type="common">Tomato</name>
    <name type="synonym">Lycopersicon pennellii</name>
    <dbReference type="NCBI Taxonomy" id="28526"/>
    <lineage>
        <taxon>Eukaryota</taxon>
        <taxon>Viridiplantae</taxon>
        <taxon>Streptophyta</taxon>
        <taxon>Embryophyta</taxon>
        <taxon>Tracheophyta</taxon>
        <taxon>Spermatophyta</taxon>
        <taxon>Magnoliopsida</taxon>
        <taxon>eudicotyledons</taxon>
        <taxon>Gunneridae</taxon>
        <taxon>Pentapetalae</taxon>
        <taxon>asterids</taxon>
        <taxon>lamiids</taxon>
        <taxon>Solanales</taxon>
        <taxon>Solanaceae</taxon>
        <taxon>Solanoideae</taxon>
        <taxon>Solaneae</taxon>
        <taxon>Solanum</taxon>
        <taxon>Solanum subgen. Lycopersicon</taxon>
    </lineage>
</organism>
<sequence length="617" mass="70987">MTDSGKKQVGESSTTPKRQRHCHKYDVEKTQQLEEFFKECQRPSEDQQNQLGRKVGLDSKQIMAWFQNKRSQTKAKDDKSDNYTLRKENEFFRCEIMAMKDKKKNNMCPQCDGPSIGEEERMCNLENLKTESQRIREEHLRISRIISSSRGISFGIESNLAPLSSTLGSLPDSSNDCLLSQIICGSPIPFDQENNHNEDNKVQAQLINNNNIPIMSSLPQGNYGIHHDNRGKSIFDIVDAGMKEMLVLLDVNDPVWVKSSGDERCFILCESYDRKFPNSYRPYKSSSTRIESSKHFGVVPMTATELIPIFLDPIKWMNMFPTIVRKARNIDVVNPANIEGSIQLMYEQLHTLSPLVEAREFHIIRCCRKLDQTTWIMLDVSYDLFKETQTNVPSYAWKFPSGCAIQDLGNGGSMVTWIEHIQVDDKNQVYDIFKDLVYGHQTYGAERWIVTLQRMSERYNFAMGALYPTEHDLKGVVYDIPKGVNNLMNISQRMVKSFFETLCMKDGLEFSSSSQLNCGERVSVRKNLEITQQQGFIATAATSLWLPLSFETIFNFLKDDNTRCQWDVLYGENNVFEKDRVKTGASLENNIKIIQVRAVEGFKATLKEDLDVFRSYW</sequence>
<dbReference type="CDD" id="cd08875">
    <property type="entry name" value="START_ArGLABRA2_like"/>
    <property type="match status" value="1"/>
</dbReference>
<dbReference type="Pfam" id="PF01852">
    <property type="entry name" value="START"/>
    <property type="match status" value="1"/>
</dbReference>
<keyword evidence="3" id="KW-0805">Transcription regulation</keyword>
<evidence type="ECO:0000256" key="4">
    <source>
        <dbReference type="ARBA" id="ARBA00023054"/>
    </source>
</evidence>
<keyword evidence="6 9" id="KW-0371">Homeobox</keyword>
<keyword evidence="5 9" id="KW-0238">DNA-binding</keyword>
<evidence type="ECO:0000256" key="5">
    <source>
        <dbReference type="ARBA" id="ARBA00023125"/>
    </source>
</evidence>
<keyword evidence="4" id="KW-0175">Coiled coil</keyword>
<evidence type="ECO:0000256" key="7">
    <source>
        <dbReference type="ARBA" id="ARBA00023163"/>
    </source>
</evidence>
<dbReference type="Proteomes" id="UP000694930">
    <property type="component" value="Chromosome 7"/>
</dbReference>
<reference evidence="14" key="1">
    <citation type="journal article" date="2014" name="Nat. Genet.">
        <title>The genome of the stress-tolerant wild tomato species Solanum pennellii.</title>
        <authorList>
            <person name="Bolger A."/>
            <person name="Scossa F."/>
            <person name="Bolger M.E."/>
            <person name="Lanz C."/>
            <person name="Maumus F."/>
            <person name="Tohge T."/>
            <person name="Quesneville H."/>
            <person name="Alseekh S."/>
            <person name="Sorensen I."/>
            <person name="Lichtenstein G."/>
            <person name="Fich E.A."/>
            <person name="Conte M."/>
            <person name="Keller H."/>
            <person name="Schneeberger K."/>
            <person name="Schwacke R."/>
            <person name="Ofner I."/>
            <person name="Vrebalov J."/>
            <person name="Xu Y."/>
            <person name="Osorio S."/>
            <person name="Aflitos S.A."/>
            <person name="Schijlen E."/>
            <person name="Jimenez-Gomez J.M."/>
            <person name="Ryngajllo M."/>
            <person name="Kimura S."/>
            <person name="Kumar R."/>
            <person name="Koenig D."/>
            <person name="Headland L.R."/>
            <person name="Maloof J.N."/>
            <person name="Sinha N."/>
            <person name="van Ham R.C."/>
            <person name="Lankhorst R.K."/>
            <person name="Mao L."/>
            <person name="Vogel A."/>
            <person name="Arsova B."/>
            <person name="Panstruga R."/>
            <person name="Fei Z."/>
            <person name="Rose J.K."/>
            <person name="Zamir D."/>
            <person name="Carrari F."/>
            <person name="Giovannoni J.J."/>
            <person name="Weigel D."/>
            <person name="Usadel B."/>
            <person name="Fernie A.R."/>
        </authorList>
    </citation>
    <scope>NUCLEOTIDE SEQUENCE [LARGE SCALE GENOMIC DNA]</scope>
    <source>
        <strain evidence="14">cv. LA0716</strain>
    </source>
</reference>
<dbReference type="Gene3D" id="1.10.10.60">
    <property type="entry name" value="Homeodomain-like"/>
    <property type="match status" value="1"/>
</dbReference>
<keyword evidence="7" id="KW-0804">Transcription</keyword>
<dbReference type="SUPFAM" id="SSF55961">
    <property type="entry name" value="Bet v1-like"/>
    <property type="match status" value="2"/>
</dbReference>
<dbReference type="PANTHER" id="PTHR45654">
    <property type="entry name" value="HOMEOBOX-LEUCINE ZIPPER PROTEIN MERISTEM L1"/>
    <property type="match status" value="1"/>
</dbReference>
<evidence type="ECO:0000256" key="11">
    <source>
        <dbReference type="SAM" id="MobiDB-lite"/>
    </source>
</evidence>
<dbReference type="RefSeq" id="XP_015081365.1">
    <property type="nucleotide sequence ID" value="XM_015225879.1"/>
</dbReference>
<keyword evidence="14" id="KW-1185">Reference proteome</keyword>
<dbReference type="PROSITE" id="PS50848">
    <property type="entry name" value="START"/>
    <property type="match status" value="1"/>
</dbReference>
<evidence type="ECO:0000256" key="9">
    <source>
        <dbReference type="PROSITE-ProRule" id="PRU00108"/>
    </source>
</evidence>
<dbReference type="InterPro" id="IPR009057">
    <property type="entry name" value="Homeodomain-like_sf"/>
</dbReference>
<evidence type="ECO:0000313" key="14">
    <source>
        <dbReference type="Proteomes" id="UP000694930"/>
    </source>
</evidence>
<dbReference type="PROSITE" id="PS50071">
    <property type="entry name" value="HOMEOBOX_2"/>
    <property type="match status" value="1"/>
</dbReference>
<proteinExistence type="inferred from homology"/>
<feature type="domain" description="Homeobox" evidence="12">
    <location>
        <begin position="16"/>
        <end position="76"/>
    </location>
</feature>
<comment type="subcellular location">
    <subcellularLocation>
        <location evidence="1 9 10">Nucleus</location>
    </subcellularLocation>
</comment>
<dbReference type="Pfam" id="PF00046">
    <property type="entry name" value="Homeodomain"/>
    <property type="match status" value="1"/>
</dbReference>
<evidence type="ECO:0000256" key="2">
    <source>
        <dbReference type="ARBA" id="ARBA00006789"/>
    </source>
</evidence>
<evidence type="ECO:0000259" key="13">
    <source>
        <dbReference type="PROSITE" id="PS50848"/>
    </source>
</evidence>
<evidence type="ECO:0000256" key="8">
    <source>
        <dbReference type="ARBA" id="ARBA00023242"/>
    </source>
</evidence>
<dbReference type="Pfam" id="PF25797">
    <property type="entry name" value="PDF2_C"/>
    <property type="match status" value="1"/>
</dbReference>
<feature type="DNA-binding region" description="Homeobox" evidence="9">
    <location>
        <begin position="18"/>
        <end position="77"/>
    </location>
</feature>
<feature type="region of interest" description="Disordered" evidence="11">
    <location>
        <begin position="1"/>
        <end position="24"/>
    </location>
</feature>
<dbReference type="PANTHER" id="PTHR45654:SF9">
    <property type="entry name" value="HOMEOBOX-LEUCINE ZIPPER PROTEIN HDG10-RELATED"/>
    <property type="match status" value="1"/>
</dbReference>
<evidence type="ECO:0000256" key="1">
    <source>
        <dbReference type="ARBA" id="ARBA00004123"/>
    </source>
</evidence>
<evidence type="ECO:0000256" key="6">
    <source>
        <dbReference type="ARBA" id="ARBA00023155"/>
    </source>
</evidence>
<dbReference type="SMART" id="SM00389">
    <property type="entry name" value="HOX"/>
    <property type="match status" value="1"/>
</dbReference>
<keyword evidence="8 9" id="KW-0539">Nucleus</keyword>
<reference evidence="15" key="2">
    <citation type="submission" date="2025-08" db="UniProtKB">
        <authorList>
            <consortium name="RefSeq"/>
        </authorList>
    </citation>
    <scope>IDENTIFICATION</scope>
</reference>
<evidence type="ECO:0000256" key="10">
    <source>
        <dbReference type="RuleBase" id="RU000682"/>
    </source>
</evidence>
<dbReference type="InterPro" id="IPR023393">
    <property type="entry name" value="START-like_dom_sf"/>
</dbReference>
<gene>
    <name evidence="15" type="primary">LOC107024984</name>
</gene>
<evidence type="ECO:0000259" key="12">
    <source>
        <dbReference type="PROSITE" id="PS50071"/>
    </source>
</evidence>
<dbReference type="InterPro" id="IPR001356">
    <property type="entry name" value="HD"/>
</dbReference>
<dbReference type="InterPro" id="IPR002913">
    <property type="entry name" value="START_lipid-bd_dom"/>
</dbReference>
<feature type="domain" description="START" evidence="13">
    <location>
        <begin position="227"/>
        <end position="461"/>
    </location>
</feature>
<dbReference type="SMART" id="SM00234">
    <property type="entry name" value="START"/>
    <property type="match status" value="1"/>
</dbReference>
<comment type="similarity">
    <text evidence="2">Belongs to the HD-ZIP homeobox family. Class IV subfamily.</text>
</comment>
<protein>
    <submittedName>
        <fullName evidence="15">Homeobox-leucine zipper protein HDG11-like</fullName>
    </submittedName>
</protein>
<dbReference type="GeneID" id="107024984"/>
<name>A0ABM1H794_SOLPN</name>